<name>A0ABT0J859_9MICO</name>
<dbReference type="InterPro" id="IPR012349">
    <property type="entry name" value="Split_barrel_FMN-bd"/>
</dbReference>
<dbReference type="Proteomes" id="UP001651050">
    <property type="component" value="Unassembled WGS sequence"/>
</dbReference>
<dbReference type="Pfam" id="PF01243">
    <property type="entry name" value="PNPOx_N"/>
    <property type="match status" value="1"/>
</dbReference>
<dbReference type="PANTHER" id="PTHR35176:SF4">
    <property type="entry name" value="PYRIDOXAMINE 5'-PHOSPHATE OXIDASE-RELATED FMN-BINDING"/>
    <property type="match status" value="1"/>
</dbReference>
<evidence type="ECO:0000313" key="3">
    <source>
        <dbReference type="EMBL" id="MCK9795685.1"/>
    </source>
</evidence>
<reference evidence="3 4" key="1">
    <citation type="submission" date="2022-02" db="EMBL/GenBank/DDBJ databases">
        <title>The car tank lid bacteriome: a reservoir of bacteria with potential in bioremediation of fuel.</title>
        <authorList>
            <person name="Vidal-Verdu A."/>
            <person name="Gomez-Martinez D."/>
            <person name="Latorre-Perez A."/>
            <person name="Pereto J."/>
            <person name="Porcar M."/>
        </authorList>
    </citation>
    <scope>NUCLEOTIDE SEQUENCE [LARGE SCALE GENOMIC DNA]</scope>
    <source>
        <strain evidence="3 4">4D.3</strain>
    </source>
</reference>
<keyword evidence="1 3" id="KW-0560">Oxidoreductase</keyword>
<dbReference type="GO" id="GO:0016491">
    <property type="term" value="F:oxidoreductase activity"/>
    <property type="evidence" value="ECO:0007669"/>
    <property type="project" value="UniProtKB-KW"/>
</dbReference>
<evidence type="ECO:0000259" key="2">
    <source>
        <dbReference type="Pfam" id="PF01243"/>
    </source>
</evidence>
<protein>
    <submittedName>
        <fullName evidence="3">TIGR03667 family PPOX class F420-dependent oxidoreductase</fullName>
        <ecNumber evidence="3">1.-.-.-</ecNumber>
    </submittedName>
</protein>
<keyword evidence="4" id="KW-1185">Reference proteome</keyword>
<gene>
    <name evidence="3" type="ORF">M1843_18210</name>
</gene>
<dbReference type="Gene3D" id="2.30.110.10">
    <property type="entry name" value="Electron Transport, Fmn-binding Protein, Chain A"/>
    <property type="match status" value="1"/>
</dbReference>
<dbReference type="NCBIfam" id="TIGR03667">
    <property type="entry name" value="Rv3369"/>
    <property type="match status" value="1"/>
</dbReference>
<proteinExistence type="predicted"/>
<dbReference type="InterPro" id="IPR011576">
    <property type="entry name" value="Pyridox_Oxase_N"/>
</dbReference>
<dbReference type="EMBL" id="JALQCY010000006">
    <property type="protein sequence ID" value="MCK9795685.1"/>
    <property type="molecule type" value="Genomic_DNA"/>
</dbReference>
<accession>A0ABT0J859</accession>
<dbReference type="InterPro" id="IPR052019">
    <property type="entry name" value="F420H2_bilvrd_red/Heme_oxyg"/>
</dbReference>
<evidence type="ECO:0000256" key="1">
    <source>
        <dbReference type="ARBA" id="ARBA00023002"/>
    </source>
</evidence>
<feature type="domain" description="Pyridoxamine 5'-phosphate oxidase N-terminal" evidence="2">
    <location>
        <begin position="14"/>
        <end position="114"/>
    </location>
</feature>
<dbReference type="RefSeq" id="WP_416345536.1">
    <property type="nucleotide sequence ID" value="NZ_JALQCY010000006.1"/>
</dbReference>
<dbReference type="EC" id="1.-.-.-" evidence="3"/>
<dbReference type="SUPFAM" id="SSF50475">
    <property type="entry name" value="FMN-binding split barrel"/>
    <property type="match status" value="1"/>
</dbReference>
<comment type="caution">
    <text evidence="3">The sequence shown here is derived from an EMBL/GenBank/DDBJ whole genome shotgun (WGS) entry which is preliminary data.</text>
</comment>
<evidence type="ECO:0000313" key="4">
    <source>
        <dbReference type="Proteomes" id="UP001651050"/>
    </source>
</evidence>
<organism evidence="3 4">
    <name type="scientific">Isoptericola peretonis</name>
    <dbReference type="NCBI Taxonomy" id="2918523"/>
    <lineage>
        <taxon>Bacteria</taxon>
        <taxon>Bacillati</taxon>
        <taxon>Actinomycetota</taxon>
        <taxon>Actinomycetes</taxon>
        <taxon>Micrococcales</taxon>
        <taxon>Promicromonosporaceae</taxon>
        <taxon>Isoptericola</taxon>
    </lineage>
</organism>
<dbReference type="InterPro" id="IPR019966">
    <property type="entry name" value="F420-dep_enz_PPOX_Rv3369"/>
</dbReference>
<sequence length="142" mass="15266">MSGLVDAGSEFGRRVAARLAAEDVVWLVTVDPRGVPQPTPVWFWWDGDDGIVVKSQPRTAKLRNVRAHPAVAVHLNATPSGGDVVVLTGAAEVDEAGPTDAERAAFDEKYASAIRGLGMTPDAFHADYSETVRVRAQRLRGF</sequence>
<dbReference type="PANTHER" id="PTHR35176">
    <property type="entry name" value="HEME OXYGENASE HI_0854-RELATED"/>
    <property type="match status" value="1"/>
</dbReference>